<dbReference type="AlphaFoldDB" id="A0AAW2SGN3"/>
<gene>
    <name evidence="1" type="ORF">Slati_4526100</name>
</gene>
<dbReference type="EMBL" id="JACGWN010000017">
    <property type="protein sequence ID" value="KAL0391619.1"/>
    <property type="molecule type" value="Genomic_DNA"/>
</dbReference>
<comment type="caution">
    <text evidence="1">The sequence shown here is derived from an EMBL/GenBank/DDBJ whole genome shotgun (WGS) entry which is preliminary data.</text>
</comment>
<proteinExistence type="predicted"/>
<protein>
    <submittedName>
        <fullName evidence="1">Uncharacterized protein</fullName>
    </submittedName>
</protein>
<name>A0AAW2SGN3_9LAMI</name>
<reference evidence="1" key="1">
    <citation type="submission" date="2020-06" db="EMBL/GenBank/DDBJ databases">
        <authorList>
            <person name="Li T."/>
            <person name="Hu X."/>
            <person name="Zhang T."/>
            <person name="Song X."/>
            <person name="Zhang H."/>
            <person name="Dai N."/>
            <person name="Sheng W."/>
            <person name="Hou X."/>
            <person name="Wei L."/>
        </authorList>
    </citation>
    <scope>NUCLEOTIDE SEQUENCE</scope>
    <source>
        <strain evidence="1">KEN1</strain>
        <tissue evidence="1">Leaf</tissue>
    </source>
</reference>
<accession>A0AAW2SGN3</accession>
<evidence type="ECO:0000313" key="1">
    <source>
        <dbReference type="EMBL" id="KAL0391619.1"/>
    </source>
</evidence>
<organism evidence="1">
    <name type="scientific">Sesamum latifolium</name>
    <dbReference type="NCBI Taxonomy" id="2727402"/>
    <lineage>
        <taxon>Eukaryota</taxon>
        <taxon>Viridiplantae</taxon>
        <taxon>Streptophyta</taxon>
        <taxon>Embryophyta</taxon>
        <taxon>Tracheophyta</taxon>
        <taxon>Spermatophyta</taxon>
        <taxon>Magnoliopsida</taxon>
        <taxon>eudicotyledons</taxon>
        <taxon>Gunneridae</taxon>
        <taxon>Pentapetalae</taxon>
        <taxon>asterids</taxon>
        <taxon>lamiids</taxon>
        <taxon>Lamiales</taxon>
        <taxon>Pedaliaceae</taxon>
        <taxon>Sesamum</taxon>
    </lineage>
</organism>
<reference evidence="1" key="2">
    <citation type="journal article" date="2024" name="Plant">
        <title>Genomic evolution and insights into agronomic trait innovations of Sesamum species.</title>
        <authorList>
            <person name="Miao H."/>
            <person name="Wang L."/>
            <person name="Qu L."/>
            <person name="Liu H."/>
            <person name="Sun Y."/>
            <person name="Le M."/>
            <person name="Wang Q."/>
            <person name="Wei S."/>
            <person name="Zheng Y."/>
            <person name="Lin W."/>
            <person name="Duan Y."/>
            <person name="Cao H."/>
            <person name="Xiong S."/>
            <person name="Wang X."/>
            <person name="Wei L."/>
            <person name="Li C."/>
            <person name="Ma Q."/>
            <person name="Ju M."/>
            <person name="Zhao R."/>
            <person name="Li G."/>
            <person name="Mu C."/>
            <person name="Tian Q."/>
            <person name="Mei H."/>
            <person name="Zhang T."/>
            <person name="Gao T."/>
            <person name="Zhang H."/>
        </authorList>
    </citation>
    <scope>NUCLEOTIDE SEQUENCE</scope>
    <source>
        <strain evidence="1">KEN1</strain>
    </source>
</reference>
<sequence length="58" mass="6645">MNFQPLLGSRRNYSMASFFRQQLTRLFSLAPGLGLFSSGIKLRARTSCWSFHIIPSIH</sequence>